<evidence type="ECO:0000256" key="2">
    <source>
        <dbReference type="SAM" id="Phobius"/>
    </source>
</evidence>
<feature type="transmembrane region" description="Helical" evidence="2">
    <location>
        <begin position="331"/>
        <end position="352"/>
    </location>
</feature>
<feature type="transmembrane region" description="Helical" evidence="2">
    <location>
        <begin position="279"/>
        <end position="300"/>
    </location>
</feature>
<name>A0A9D9DEP5_9GAMM</name>
<dbReference type="InterPro" id="IPR039672">
    <property type="entry name" value="MFS_2"/>
</dbReference>
<comment type="similarity">
    <text evidence="1">Belongs to the sodium:galactoside symporter (TC 2.A.2) family.</text>
</comment>
<dbReference type="PANTHER" id="PTHR11328:SF24">
    <property type="entry name" value="MAJOR FACILITATOR SUPERFAMILY (MFS) PROFILE DOMAIN-CONTAINING PROTEIN"/>
    <property type="match status" value="1"/>
</dbReference>
<keyword evidence="2" id="KW-0812">Transmembrane</keyword>
<dbReference type="EMBL" id="JADINH010000199">
    <property type="protein sequence ID" value="MBO8416727.1"/>
    <property type="molecule type" value="Genomic_DNA"/>
</dbReference>
<feature type="transmembrane region" description="Helical" evidence="2">
    <location>
        <begin position="241"/>
        <end position="259"/>
    </location>
</feature>
<dbReference type="PANTHER" id="PTHR11328">
    <property type="entry name" value="MAJOR FACILITATOR SUPERFAMILY DOMAIN-CONTAINING PROTEIN"/>
    <property type="match status" value="1"/>
</dbReference>
<dbReference type="GO" id="GO:0008643">
    <property type="term" value="P:carbohydrate transport"/>
    <property type="evidence" value="ECO:0007669"/>
    <property type="project" value="InterPro"/>
</dbReference>
<dbReference type="GO" id="GO:0005886">
    <property type="term" value="C:plasma membrane"/>
    <property type="evidence" value="ECO:0007669"/>
    <property type="project" value="TreeGrafter"/>
</dbReference>
<evidence type="ECO:0000256" key="1">
    <source>
        <dbReference type="ARBA" id="ARBA00009617"/>
    </source>
</evidence>
<reference evidence="3" key="2">
    <citation type="journal article" date="2021" name="PeerJ">
        <title>Extensive microbial diversity within the chicken gut microbiome revealed by metagenomics and culture.</title>
        <authorList>
            <person name="Gilroy R."/>
            <person name="Ravi A."/>
            <person name="Getino M."/>
            <person name="Pursley I."/>
            <person name="Horton D.L."/>
            <person name="Alikhan N.F."/>
            <person name="Baker D."/>
            <person name="Gharbi K."/>
            <person name="Hall N."/>
            <person name="Watson M."/>
            <person name="Adriaenssens E.M."/>
            <person name="Foster-Nyarko E."/>
            <person name="Jarju S."/>
            <person name="Secka A."/>
            <person name="Antonio M."/>
            <person name="Oren A."/>
            <person name="Chaudhuri R.R."/>
            <person name="La Ragione R."/>
            <person name="Hildebrand F."/>
            <person name="Pallen M.J."/>
        </authorList>
    </citation>
    <scope>NUCLEOTIDE SEQUENCE</scope>
    <source>
        <strain evidence="3">17213</strain>
    </source>
</reference>
<keyword evidence="2" id="KW-1133">Transmembrane helix</keyword>
<feature type="transmembrane region" description="Helical" evidence="2">
    <location>
        <begin position="373"/>
        <end position="396"/>
    </location>
</feature>
<dbReference type="InterPro" id="IPR001927">
    <property type="entry name" value="Na/Gal_symport"/>
</dbReference>
<sequence length="464" mass="51777">MFESLKNNPNKPQPIGFVEKFAYGLGDFASQMLYTPVGALLIFYYTEYVHVNIATVATIMLLSRFFDGISDLVMGFFIEKTKSPYGKTRVWILRMLIPYFIAMVALFAVPVGWSDFAKYVYIFVSYNFAITVVYTAINLPYGAMSTMMTNDSYQRSIIVIFRMLLATAGNTLTIAATLPMVRWFGNDAFAWTKAFMVLGAIGCFFFFVTFYFCHERIASTPDKERKGNSWQAVKGLFRNSYWVMLTCCMLTIFAADLVFSTANTYYCRYFLGNQELVGVINTILNVFKVGSMIIILPFVLRKAGKRFAVLTAAVCIIFALCARMIDPYNATLAYVAVAFYGLGQGFTYASLFAMIPDTVEYGEYIEHERHEGLVYAGASFGTKLAAGLGAVIASFVMNAGGYVNDAAQQTAEAMNAILYACTLVPAGLYILGILSVLFYKLDKIYPDVIKELGARRARKAVLEN</sequence>
<dbReference type="Proteomes" id="UP000823631">
    <property type="component" value="Unassembled WGS sequence"/>
</dbReference>
<dbReference type="Pfam" id="PF13347">
    <property type="entry name" value="MFS_2"/>
    <property type="match status" value="1"/>
</dbReference>
<dbReference type="SUPFAM" id="SSF103473">
    <property type="entry name" value="MFS general substrate transporter"/>
    <property type="match status" value="1"/>
</dbReference>
<keyword evidence="2" id="KW-0472">Membrane</keyword>
<organism evidence="3 4">
    <name type="scientific">Candidatus Avisuccinivibrio stercorigallinarum</name>
    <dbReference type="NCBI Taxonomy" id="2840704"/>
    <lineage>
        <taxon>Bacteria</taxon>
        <taxon>Pseudomonadati</taxon>
        <taxon>Pseudomonadota</taxon>
        <taxon>Gammaproteobacteria</taxon>
        <taxon>Aeromonadales</taxon>
        <taxon>Succinivibrionaceae</taxon>
        <taxon>Succinivibrionaceae incertae sedis</taxon>
        <taxon>Candidatus Avisuccinivibrio</taxon>
    </lineage>
</organism>
<gene>
    <name evidence="3" type="ORF">IAB19_10135</name>
</gene>
<feature type="transmembrane region" description="Helical" evidence="2">
    <location>
        <begin position="157"/>
        <end position="178"/>
    </location>
</feature>
<feature type="transmembrane region" description="Helical" evidence="2">
    <location>
        <begin position="307"/>
        <end position="325"/>
    </location>
</feature>
<dbReference type="InterPro" id="IPR036259">
    <property type="entry name" value="MFS_trans_sf"/>
</dbReference>
<protein>
    <submittedName>
        <fullName evidence="3">MFS transporter</fullName>
    </submittedName>
</protein>
<accession>A0A9D9DEP5</accession>
<dbReference type="NCBIfam" id="TIGR00792">
    <property type="entry name" value="gph"/>
    <property type="match status" value="1"/>
</dbReference>
<dbReference type="GO" id="GO:0006814">
    <property type="term" value="P:sodium ion transport"/>
    <property type="evidence" value="ECO:0007669"/>
    <property type="project" value="InterPro"/>
</dbReference>
<feature type="transmembrane region" description="Helical" evidence="2">
    <location>
        <begin position="90"/>
        <end position="113"/>
    </location>
</feature>
<feature type="transmembrane region" description="Helical" evidence="2">
    <location>
        <begin position="119"/>
        <end position="137"/>
    </location>
</feature>
<feature type="transmembrane region" description="Helical" evidence="2">
    <location>
        <begin position="190"/>
        <end position="213"/>
    </location>
</feature>
<proteinExistence type="inferred from homology"/>
<dbReference type="AlphaFoldDB" id="A0A9D9DEP5"/>
<evidence type="ECO:0000313" key="4">
    <source>
        <dbReference type="Proteomes" id="UP000823631"/>
    </source>
</evidence>
<evidence type="ECO:0000313" key="3">
    <source>
        <dbReference type="EMBL" id="MBO8416727.1"/>
    </source>
</evidence>
<feature type="transmembrane region" description="Helical" evidence="2">
    <location>
        <begin position="416"/>
        <end position="439"/>
    </location>
</feature>
<dbReference type="Gene3D" id="1.20.1250.20">
    <property type="entry name" value="MFS general substrate transporter like domains"/>
    <property type="match status" value="1"/>
</dbReference>
<reference evidence="3" key="1">
    <citation type="submission" date="2020-10" db="EMBL/GenBank/DDBJ databases">
        <authorList>
            <person name="Gilroy R."/>
        </authorList>
    </citation>
    <scope>NUCLEOTIDE SEQUENCE</scope>
    <source>
        <strain evidence="3">17213</strain>
    </source>
</reference>
<dbReference type="GO" id="GO:0015293">
    <property type="term" value="F:symporter activity"/>
    <property type="evidence" value="ECO:0007669"/>
    <property type="project" value="InterPro"/>
</dbReference>
<feature type="transmembrane region" description="Helical" evidence="2">
    <location>
        <begin position="21"/>
        <end position="45"/>
    </location>
</feature>
<dbReference type="CDD" id="cd17332">
    <property type="entry name" value="MFS_MelB_like"/>
    <property type="match status" value="1"/>
</dbReference>
<comment type="caution">
    <text evidence="3">The sequence shown here is derived from an EMBL/GenBank/DDBJ whole genome shotgun (WGS) entry which is preliminary data.</text>
</comment>